<proteinExistence type="predicted"/>
<dbReference type="Proteomes" id="UP001278500">
    <property type="component" value="Unassembled WGS sequence"/>
</dbReference>
<reference evidence="1" key="1">
    <citation type="journal article" date="2023" name="Mol. Phylogenet. Evol.">
        <title>Genome-scale phylogeny and comparative genomics of the fungal order Sordariales.</title>
        <authorList>
            <person name="Hensen N."/>
            <person name="Bonometti L."/>
            <person name="Westerberg I."/>
            <person name="Brannstrom I.O."/>
            <person name="Guillou S."/>
            <person name="Cros-Aarteil S."/>
            <person name="Calhoun S."/>
            <person name="Haridas S."/>
            <person name="Kuo A."/>
            <person name="Mondo S."/>
            <person name="Pangilinan J."/>
            <person name="Riley R."/>
            <person name="LaButti K."/>
            <person name="Andreopoulos B."/>
            <person name="Lipzen A."/>
            <person name="Chen C."/>
            <person name="Yan M."/>
            <person name="Daum C."/>
            <person name="Ng V."/>
            <person name="Clum A."/>
            <person name="Steindorff A."/>
            <person name="Ohm R.A."/>
            <person name="Martin F."/>
            <person name="Silar P."/>
            <person name="Natvig D.O."/>
            <person name="Lalanne C."/>
            <person name="Gautier V."/>
            <person name="Ament-Velasquez S.L."/>
            <person name="Kruys A."/>
            <person name="Hutchinson M.I."/>
            <person name="Powell A.J."/>
            <person name="Barry K."/>
            <person name="Miller A.N."/>
            <person name="Grigoriev I.V."/>
            <person name="Debuchy R."/>
            <person name="Gladieux P."/>
            <person name="Hiltunen Thoren M."/>
            <person name="Johannesson H."/>
        </authorList>
    </citation>
    <scope>NUCLEOTIDE SEQUENCE</scope>
    <source>
        <strain evidence="1">CBS 560.94</strain>
    </source>
</reference>
<keyword evidence="2" id="KW-1185">Reference proteome</keyword>
<sequence length="155" mass="17897">MGRILFSRISRTSSSDRKYRKCCSTLLVVQAQCRTLRLFDRERATAIISVWYALTFASQCRDVNDVSKPSPQNFISLMLFIAHKLHHRSPSGKRDGTQDLSSSKENEFRSGFFAFPFSKGLLKLRYNAHYNHRSRFTIEGWNPLGSCANRVIEQK</sequence>
<evidence type="ECO:0000313" key="2">
    <source>
        <dbReference type="Proteomes" id="UP001278500"/>
    </source>
</evidence>
<accession>A0AAE0MPY7</accession>
<dbReference type="AlphaFoldDB" id="A0AAE0MPY7"/>
<dbReference type="GeneID" id="87859677"/>
<name>A0AAE0MPY7_9PEZI</name>
<comment type="caution">
    <text evidence="1">The sequence shown here is derived from an EMBL/GenBank/DDBJ whole genome shotgun (WGS) entry which is preliminary data.</text>
</comment>
<protein>
    <submittedName>
        <fullName evidence="1">Uncharacterized protein</fullName>
    </submittedName>
</protein>
<organism evidence="1 2">
    <name type="scientific">Neurospora tetraspora</name>
    <dbReference type="NCBI Taxonomy" id="94610"/>
    <lineage>
        <taxon>Eukaryota</taxon>
        <taxon>Fungi</taxon>
        <taxon>Dikarya</taxon>
        <taxon>Ascomycota</taxon>
        <taxon>Pezizomycotina</taxon>
        <taxon>Sordariomycetes</taxon>
        <taxon>Sordariomycetidae</taxon>
        <taxon>Sordariales</taxon>
        <taxon>Sordariaceae</taxon>
        <taxon>Neurospora</taxon>
    </lineage>
</organism>
<dbReference type="EMBL" id="JAUEPP010000006">
    <property type="protein sequence ID" value="KAK3340277.1"/>
    <property type="molecule type" value="Genomic_DNA"/>
</dbReference>
<dbReference type="RefSeq" id="XP_062679219.1">
    <property type="nucleotide sequence ID" value="XM_062822523.1"/>
</dbReference>
<gene>
    <name evidence="1" type="ORF">B0H65DRAFT_253975</name>
</gene>
<reference evidence="1" key="2">
    <citation type="submission" date="2023-06" db="EMBL/GenBank/DDBJ databases">
        <authorList>
            <consortium name="Lawrence Berkeley National Laboratory"/>
            <person name="Haridas S."/>
            <person name="Hensen N."/>
            <person name="Bonometti L."/>
            <person name="Westerberg I."/>
            <person name="Brannstrom I.O."/>
            <person name="Guillou S."/>
            <person name="Cros-Aarteil S."/>
            <person name="Calhoun S."/>
            <person name="Kuo A."/>
            <person name="Mondo S."/>
            <person name="Pangilinan J."/>
            <person name="Riley R."/>
            <person name="Labutti K."/>
            <person name="Andreopoulos B."/>
            <person name="Lipzen A."/>
            <person name="Chen C."/>
            <person name="Yanf M."/>
            <person name="Daum C."/>
            <person name="Ng V."/>
            <person name="Clum A."/>
            <person name="Steindorff A."/>
            <person name="Ohm R."/>
            <person name="Martin F."/>
            <person name="Silar P."/>
            <person name="Natvig D."/>
            <person name="Lalanne C."/>
            <person name="Gautier V."/>
            <person name="Ament-Velasquez S.L."/>
            <person name="Kruys A."/>
            <person name="Hutchinson M.I."/>
            <person name="Powell A.J."/>
            <person name="Barry K."/>
            <person name="Miller A.N."/>
            <person name="Grigoriev I.V."/>
            <person name="Debuchy R."/>
            <person name="Gladieux P."/>
            <person name="Thoren M.H."/>
            <person name="Johannesson H."/>
        </authorList>
    </citation>
    <scope>NUCLEOTIDE SEQUENCE</scope>
    <source>
        <strain evidence="1">CBS 560.94</strain>
    </source>
</reference>
<evidence type="ECO:0000313" key="1">
    <source>
        <dbReference type="EMBL" id="KAK3340277.1"/>
    </source>
</evidence>